<feature type="region of interest" description="Disordered" evidence="1">
    <location>
        <begin position="1"/>
        <end position="20"/>
    </location>
</feature>
<gene>
    <name evidence="2" type="ORF">LEMA_uP123280.1</name>
</gene>
<evidence type="ECO:0000313" key="3">
    <source>
        <dbReference type="Proteomes" id="UP000002668"/>
    </source>
</evidence>
<sequence length="67" mass="7900">MEKKGMKEEMETEDRLPSRKESCNTFLKDLFGSEEVARANWSNKTWNLCECHQVRALKLRRPCIPTV</sequence>
<keyword evidence="3" id="KW-1185">Reference proteome</keyword>
<organism evidence="3">
    <name type="scientific">Leptosphaeria maculans (strain JN3 / isolate v23.1.3 / race Av1-4-5-6-7-8)</name>
    <name type="common">Blackleg fungus</name>
    <name type="synonym">Phoma lingam</name>
    <dbReference type="NCBI Taxonomy" id="985895"/>
    <lineage>
        <taxon>Eukaryota</taxon>
        <taxon>Fungi</taxon>
        <taxon>Dikarya</taxon>
        <taxon>Ascomycota</taxon>
        <taxon>Pezizomycotina</taxon>
        <taxon>Dothideomycetes</taxon>
        <taxon>Pleosporomycetidae</taxon>
        <taxon>Pleosporales</taxon>
        <taxon>Pleosporineae</taxon>
        <taxon>Leptosphaeriaceae</taxon>
        <taxon>Plenodomus</taxon>
        <taxon>Plenodomus lingam/Leptosphaeria maculans species complex</taxon>
    </lineage>
</organism>
<proteinExistence type="predicted"/>
<dbReference type="HOGENOM" id="CLU_2812856_0_0_1"/>
<dbReference type="AlphaFoldDB" id="E4ZRZ6"/>
<dbReference type="EMBL" id="FP929120">
    <property type="protein sequence ID" value="CBX94176.1"/>
    <property type="molecule type" value="Genomic_DNA"/>
</dbReference>
<dbReference type="VEuPathDB" id="FungiDB:LEMA_uP123280.1"/>
<reference evidence="3" key="1">
    <citation type="journal article" date="2011" name="Nat. Commun.">
        <title>Effector diversification within compartments of the Leptosphaeria maculans genome affected by Repeat-Induced Point mutations.</title>
        <authorList>
            <person name="Rouxel T."/>
            <person name="Grandaubert J."/>
            <person name="Hane J.K."/>
            <person name="Hoede C."/>
            <person name="van de Wouw A.P."/>
            <person name="Couloux A."/>
            <person name="Dominguez V."/>
            <person name="Anthouard V."/>
            <person name="Bally P."/>
            <person name="Bourras S."/>
            <person name="Cozijnsen A.J."/>
            <person name="Ciuffetti L.M."/>
            <person name="Degrave A."/>
            <person name="Dilmaghani A."/>
            <person name="Duret L."/>
            <person name="Fudal I."/>
            <person name="Goodwin S.B."/>
            <person name="Gout L."/>
            <person name="Glaser N."/>
            <person name="Linglin J."/>
            <person name="Kema G.H.J."/>
            <person name="Lapalu N."/>
            <person name="Lawrence C.B."/>
            <person name="May K."/>
            <person name="Meyer M."/>
            <person name="Ollivier B."/>
            <person name="Poulain J."/>
            <person name="Schoch C.L."/>
            <person name="Simon A."/>
            <person name="Spatafora J.W."/>
            <person name="Stachowiak A."/>
            <person name="Turgeon B.G."/>
            <person name="Tyler B.M."/>
            <person name="Vincent D."/>
            <person name="Weissenbach J."/>
            <person name="Amselem J."/>
            <person name="Quesneville H."/>
            <person name="Oliver R.P."/>
            <person name="Wincker P."/>
            <person name="Balesdent M.-H."/>
            <person name="Howlett B.J."/>
        </authorList>
    </citation>
    <scope>NUCLEOTIDE SEQUENCE [LARGE SCALE GENOMIC DNA]</scope>
    <source>
        <strain evidence="3">JN3 / isolate v23.1.3 / race Av1-4-5-6-7-8</strain>
    </source>
</reference>
<accession>E4ZRZ6</accession>
<dbReference type="InParanoid" id="E4ZRZ6"/>
<evidence type="ECO:0000313" key="2">
    <source>
        <dbReference type="EMBL" id="CBX94176.1"/>
    </source>
</evidence>
<evidence type="ECO:0000256" key="1">
    <source>
        <dbReference type="SAM" id="MobiDB-lite"/>
    </source>
</evidence>
<name>E4ZRZ6_LEPMJ</name>
<protein>
    <submittedName>
        <fullName evidence="2">Predicted protein</fullName>
    </submittedName>
</protein>
<dbReference type="Proteomes" id="UP000002668">
    <property type="component" value="Genome"/>
</dbReference>